<organism evidence="2 3">
    <name type="scientific">Blastopirellula marina DSM 3645</name>
    <dbReference type="NCBI Taxonomy" id="314230"/>
    <lineage>
        <taxon>Bacteria</taxon>
        <taxon>Pseudomonadati</taxon>
        <taxon>Planctomycetota</taxon>
        <taxon>Planctomycetia</taxon>
        <taxon>Pirellulales</taxon>
        <taxon>Pirellulaceae</taxon>
        <taxon>Blastopirellula</taxon>
    </lineage>
</organism>
<comment type="caution">
    <text evidence="2">The sequence shown here is derived from an EMBL/GenBank/DDBJ whole genome shotgun (WGS) entry which is preliminary data.</text>
</comment>
<accession>A3ZP72</accession>
<protein>
    <submittedName>
        <fullName evidence="2">Uncharacterized protein</fullName>
    </submittedName>
</protein>
<reference evidence="2 3" key="1">
    <citation type="submission" date="2006-02" db="EMBL/GenBank/DDBJ databases">
        <authorList>
            <person name="Amann R."/>
            <person name="Ferriera S."/>
            <person name="Johnson J."/>
            <person name="Kravitz S."/>
            <person name="Halpern A."/>
            <person name="Remington K."/>
            <person name="Beeson K."/>
            <person name="Tran B."/>
            <person name="Rogers Y.-H."/>
            <person name="Friedman R."/>
            <person name="Venter J.C."/>
        </authorList>
    </citation>
    <scope>NUCLEOTIDE SEQUENCE [LARGE SCALE GENOMIC DNA]</scope>
    <source>
        <strain evidence="2 3">DSM 3645</strain>
    </source>
</reference>
<dbReference type="Proteomes" id="UP000004358">
    <property type="component" value="Unassembled WGS sequence"/>
</dbReference>
<sequence length="59" mass="6850">MALVLLLGALGFWRLGATLFPPRQKAATPEQMKESFQRSEARDRENWKKMQEEAKKSSR</sequence>
<name>A3ZP72_9BACT</name>
<dbReference type="AlphaFoldDB" id="A3ZP72"/>
<feature type="region of interest" description="Disordered" evidence="1">
    <location>
        <begin position="23"/>
        <end position="59"/>
    </location>
</feature>
<dbReference type="HOGENOM" id="CLU_2951064_0_0_0"/>
<dbReference type="EMBL" id="AANZ01000004">
    <property type="protein sequence ID" value="EAQ81546.1"/>
    <property type="molecule type" value="Genomic_DNA"/>
</dbReference>
<evidence type="ECO:0000256" key="1">
    <source>
        <dbReference type="SAM" id="MobiDB-lite"/>
    </source>
</evidence>
<gene>
    <name evidence="2" type="ORF">DSM3645_28232</name>
</gene>
<evidence type="ECO:0000313" key="2">
    <source>
        <dbReference type="EMBL" id="EAQ81546.1"/>
    </source>
</evidence>
<feature type="compositionally biased region" description="Basic and acidic residues" evidence="1">
    <location>
        <begin position="31"/>
        <end position="59"/>
    </location>
</feature>
<evidence type="ECO:0000313" key="3">
    <source>
        <dbReference type="Proteomes" id="UP000004358"/>
    </source>
</evidence>
<proteinExistence type="predicted"/>